<evidence type="ECO:0000313" key="2">
    <source>
        <dbReference type="Proteomes" id="UP001208689"/>
    </source>
</evidence>
<dbReference type="EMBL" id="CP104013">
    <property type="protein sequence ID" value="UYP46538.1"/>
    <property type="molecule type" value="Genomic_DNA"/>
</dbReference>
<proteinExistence type="predicted"/>
<keyword evidence="2" id="KW-1185">Reference proteome</keyword>
<accession>A0ABY6HSQ4</accession>
<gene>
    <name evidence="1" type="ORF">NEF87_002823</name>
</gene>
<name>A0ABY6HSQ4_9ARCH</name>
<reference evidence="1" key="1">
    <citation type="submission" date="2022-09" db="EMBL/GenBank/DDBJ databases">
        <title>Actin cytoskeleton and complex cell architecture in an #Asgard archaeon.</title>
        <authorList>
            <person name="Ponce Toledo R.I."/>
            <person name="Schleper C."/>
            <person name="Rodrigues Oliveira T."/>
            <person name="Wollweber F."/>
            <person name="Xu J."/>
            <person name="Rittmann S."/>
            <person name="Klingl A."/>
            <person name="Pilhofer M."/>
        </authorList>
    </citation>
    <scope>NUCLEOTIDE SEQUENCE</scope>
    <source>
        <strain evidence="1">B-35</strain>
    </source>
</reference>
<organism evidence="1 2">
    <name type="scientific">Candidatus Lokiarchaeum ossiferum</name>
    <dbReference type="NCBI Taxonomy" id="2951803"/>
    <lineage>
        <taxon>Archaea</taxon>
        <taxon>Promethearchaeati</taxon>
        <taxon>Promethearchaeota</taxon>
        <taxon>Promethearchaeia</taxon>
        <taxon>Promethearchaeales</taxon>
        <taxon>Promethearchaeaceae</taxon>
        <taxon>Candidatus Lokiarchaeum</taxon>
    </lineage>
</organism>
<dbReference type="Proteomes" id="UP001208689">
    <property type="component" value="Chromosome"/>
</dbReference>
<protein>
    <submittedName>
        <fullName evidence="1">Uncharacterized protein</fullName>
    </submittedName>
</protein>
<sequence length="148" mass="16957">MINNLKTKYPVDVDITSITEGFIRSKAVYDSLLLSDKLPQLYSLKTKFLIIYAIYPKLSRITCYPIKSTLIWKLKIVLTSSNAKIVSRIASFLKMYEIIHTTGISAQNEKYIVENYITGKNSWEQAIDLSLEINKIAEVEKCSIEIIE</sequence>
<evidence type="ECO:0000313" key="1">
    <source>
        <dbReference type="EMBL" id="UYP46538.1"/>
    </source>
</evidence>